<dbReference type="Pfam" id="PF13558">
    <property type="entry name" value="SbcC_Walker_B"/>
    <property type="match status" value="1"/>
</dbReference>
<feature type="coiled-coil region" evidence="2">
    <location>
        <begin position="762"/>
        <end position="796"/>
    </location>
</feature>
<feature type="compositionally biased region" description="Polar residues" evidence="3">
    <location>
        <begin position="293"/>
        <end position="303"/>
    </location>
</feature>
<feature type="coiled-coil region" evidence="2">
    <location>
        <begin position="315"/>
        <end position="392"/>
    </location>
</feature>
<dbReference type="InterPro" id="IPR027417">
    <property type="entry name" value="P-loop_NTPase"/>
</dbReference>
<evidence type="ECO:0000256" key="1">
    <source>
        <dbReference type="ARBA" id="ARBA00004184"/>
    </source>
</evidence>
<evidence type="ECO:0000256" key="2">
    <source>
        <dbReference type="SAM" id="Coils"/>
    </source>
</evidence>
<feature type="region of interest" description="Disordered" evidence="3">
    <location>
        <begin position="284"/>
        <end position="308"/>
    </location>
</feature>
<dbReference type="SUPFAM" id="SSF52540">
    <property type="entry name" value="P-loop containing nucleoside triphosphate hydrolases"/>
    <property type="match status" value="1"/>
</dbReference>
<reference evidence="4" key="1">
    <citation type="submission" date="2018-06" db="EMBL/GenBank/DDBJ databases">
        <authorList>
            <person name="Zhirakovskaya E."/>
        </authorList>
    </citation>
    <scope>NUCLEOTIDE SEQUENCE</scope>
</reference>
<organism evidence="4">
    <name type="scientific">hydrothermal vent metagenome</name>
    <dbReference type="NCBI Taxonomy" id="652676"/>
    <lineage>
        <taxon>unclassified sequences</taxon>
        <taxon>metagenomes</taxon>
        <taxon>ecological metagenomes</taxon>
    </lineage>
</organism>
<dbReference type="GO" id="GO:0005794">
    <property type="term" value="C:Golgi apparatus"/>
    <property type="evidence" value="ECO:0007669"/>
    <property type="project" value="TreeGrafter"/>
</dbReference>
<evidence type="ECO:0000313" key="4">
    <source>
        <dbReference type="EMBL" id="VAX03892.1"/>
    </source>
</evidence>
<keyword evidence="2" id="KW-0175">Coiled coil</keyword>
<dbReference type="InterPro" id="IPR013496">
    <property type="entry name" value="CHP02680"/>
</dbReference>
<dbReference type="PANTHER" id="PTHR23157">
    <property type="entry name" value="GRIP AND COILED-COIL DOMAIN-CONTAINING PROTEIN 1"/>
    <property type="match status" value="1"/>
</dbReference>
<dbReference type="InterPro" id="IPR051952">
    <property type="entry name" value="Golgi-autophagy_related"/>
</dbReference>
<proteinExistence type="predicted"/>
<evidence type="ECO:0008006" key="5">
    <source>
        <dbReference type="Google" id="ProtNLM"/>
    </source>
</evidence>
<feature type="region of interest" description="Disordered" evidence="3">
    <location>
        <begin position="587"/>
        <end position="611"/>
    </location>
</feature>
<feature type="region of interest" description="Disordered" evidence="3">
    <location>
        <begin position="909"/>
        <end position="930"/>
    </location>
</feature>
<evidence type="ECO:0000256" key="3">
    <source>
        <dbReference type="SAM" id="MobiDB-lite"/>
    </source>
</evidence>
<protein>
    <recommendedName>
        <fullName evidence="5">TIGR02680 family protein</fullName>
    </recommendedName>
</protein>
<sequence>MNNPEIHLPQPNKTRWQPLRAGLVDIFYYDYQEFWFRDGRLLLRGNNGTGKSKVLALTLPFLLDGRATPSRVEPDGDAQKRMEWNLLMGNRYNERTGYSWLEFGRLREDGSTEIFTLGCAMKAVKGRPLNTWFFTTDRRVAQDFSLLDNNKRTLSKERLKEALGEHAVIEQAARYRQAVDDKLFQLGPERYDALISLLIQLRQPQLSKRPDEKALSKALTEALPPLDAGILSDVADAFRNLEAERQELEGLRQTGQAVDEFRHHYRQYARVAGRRRAAVVRRAQSRHEKVSSALKQARTSAQTAREEESHILARIEETKTALQKARARERTLQQSPEMRDANTLRLAEERAGEKTANLATLENESREITHEVEQRKQRAEQYRNQVERSTVDIKNRSSRLAELAIALKIDGEHQRLTTPLQLPNGGETAGSADPRIGTTEATIAQLHQRRSEQLKHIKNLNLAVDQALSHHRYIQERWQEASDQLERLAEDQLEAETTTEAAGQTLVSEFLHYCRGLSELPLSDPDAVAESLRTWTITLEGNNPATRVLSSAFETASYRLADEKALTTQKKEQQASALDELRQEKGRLDAGEEQQPPRPYTRQDASSQQGRQNRLGAPLWKLIDFHGDTTPQLRATVEAALEASGLLDAWVMPDGTLLECQTWDTVFTPGPPPGQSPDQNPGKTLVQLLKPAVDPNDPQANAVTDPVLTALLAGIGWGQSDRNAWIDDNGQWRLGPLQGCWQKIEAEYIGHGAREAARRRRLAALAIEISDSEAILEGLQQQLERLAQRKIHLDEEWKAAPDDEALRQAHRHVTALIAQKQAQETKVTKEAQRLAEAQTEMEQQCEARDLTAQDLDLPTTVTALAELDVALNNYRAESQGFWPSLRFHWGQFDTLHQARRALAQEKQRLEEKKQRLAETQRGAHEATAQRDTLRETLGEAIAIVEQKLAQTSGQIAQLETDQDRFQNDRVDAAKRISAAATAVASHSEALIEHNQTRREAINRLTQFVALGLLDTALSDQADHTEETRQGEWPIEHALHLARSMEKQLQQVDDSDKAWQNQQHQLHERINELQSALSRHGHEASAEQNDDLIAVRVVFQSQRCDTEVLAQRIADTIRERGELLDAKEQALLEEHLVNELASHLQSLIQDAELTVSAMNKELESRPTSTGMKLRLKWKPLADGETWLDHTAPDGLSVARNQLLRQSAEVWSLKDRRAVGTFLKKQIDDARIAEEATALQEVMARALDYRYWHRFVVERWQDSEWRPAYGPASGGERVLVVTIPLFAAASSHYSSAGPHAPRLVLLDEAFAGVDDDSRAKSLGLLAQFDMDVVMTSEREWSCYAEVPGIAIAQLTRREGVDAVHVGHWWWDGKHRQRAEEHIPDLETLEGFEETA</sequence>
<name>A0A3B1AJI9_9ZZZZ</name>
<accession>A0A3B1AJI9</accession>
<comment type="subcellular location">
    <subcellularLocation>
        <location evidence="1">Endomembrane system</location>
        <topology evidence="1">Peripheral membrane protein</topology>
    </subcellularLocation>
</comment>
<dbReference type="NCBIfam" id="TIGR02680">
    <property type="entry name" value="TIGR02680 family protein"/>
    <property type="match status" value="1"/>
</dbReference>
<dbReference type="PANTHER" id="PTHR23157:SF25">
    <property type="entry name" value="GRIP AND COILED-COIL DOMAIN-CONTAINING PROTEIN 1"/>
    <property type="match status" value="1"/>
</dbReference>
<gene>
    <name evidence="4" type="ORF">MNBD_GAMMA20-936</name>
</gene>
<dbReference type="EMBL" id="UOFU01000354">
    <property type="protein sequence ID" value="VAX03892.1"/>
    <property type="molecule type" value="Genomic_DNA"/>
</dbReference>
<dbReference type="Gene3D" id="3.40.50.300">
    <property type="entry name" value="P-loop containing nucleotide triphosphate hydrolases"/>
    <property type="match status" value="1"/>
</dbReference>